<reference evidence="1" key="1">
    <citation type="submission" date="2022-07" db="EMBL/GenBank/DDBJ databases">
        <title>Phylogenomic reconstructions and comparative analyses of Kickxellomycotina fungi.</title>
        <authorList>
            <person name="Reynolds N.K."/>
            <person name="Stajich J.E."/>
            <person name="Barry K."/>
            <person name="Grigoriev I.V."/>
            <person name="Crous P."/>
            <person name="Smith M.E."/>
        </authorList>
    </citation>
    <scope>NUCLEOTIDE SEQUENCE</scope>
    <source>
        <strain evidence="1">BCRC 34381</strain>
    </source>
</reference>
<keyword evidence="2" id="KW-1185">Reference proteome</keyword>
<evidence type="ECO:0000313" key="1">
    <source>
        <dbReference type="EMBL" id="KAJ1734919.1"/>
    </source>
</evidence>
<dbReference type="EMBL" id="JANBOI010000050">
    <property type="protein sequence ID" value="KAJ1734919.1"/>
    <property type="molecule type" value="Genomic_DNA"/>
</dbReference>
<evidence type="ECO:0000313" key="2">
    <source>
        <dbReference type="Proteomes" id="UP001143981"/>
    </source>
</evidence>
<accession>A0A9W7YI42</accession>
<protein>
    <submittedName>
        <fullName evidence="1">Uncharacterized protein</fullName>
    </submittedName>
</protein>
<name>A0A9W7YI42_9FUNG</name>
<dbReference type="Proteomes" id="UP001143981">
    <property type="component" value="Unassembled WGS sequence"/>
</dbReference>
<proteinExistence type="predicted"/>
<dbReference type="AlphaFoldDB" id="A0A9W7YI42"/>
<organism evidence="1 2">
    <name type="scientific">Coemansia biformis</name>
    <dbReference type="NCBI Taxonomy" id="1286918"/>
    <lineage>
        <taxon>Eukaryota</taxon>
        <taxon>Fungi</taxon>
        <taxon>Fungi incertae sedis</taxon>
        <taxon>Zoopagomycota</taxon>
        <taxon>Kickxellomycotina</taxon>
        <taxon>Kickxellomycetes</taxon>
        <taxon>Kickxellales</taxon>
        <taxon>Kickxellaceae</taxon>
        <taxon>Coemansia</taxon>
    </lineage>
</organism>
<gene>
    <name evidence="1" type="ORF">LPJ61_000819</name>
</gene>
<comment type="caution">
    <text evidence="1">The sequence shown here is derived from an EMBL/GenBank/DDBJ whole genome shotgun (WGS) entry which is preliminary data.</text>
</comment>
<sequence>MSIGEKCTKETPKMFSDNDQQRLMKIVPMDQAILGWRDDFGEYLKVITKPGWNMTRKYAESWQNGVQMNYLQKIWTNMTDLGAMRLVERMAKLFVRVKDGLSKDDHE</sequence>
<dbReference type="OrthoDB" id="5569779at2759"/>